<organism evidence="8 9">
    <name type="scientific">Saccharopolyspora shandongensis</name>
    <dbReference type="NCBI Taxonomy" id="418495"/>
    <lineage>
        <taxon>Bacteria</taxon>
        <taxon>Bacillati</taxon>
        <taxon>Actinomycetota</taxon>
        <taxon>Actinomycetes</taxon>
        <taxon>Pseudonocardiales</taxon>
        <taxon>Pseudonocardiaceae</taxon>
        <taxon>Saccharopolyspora</taxon>
    </lineage>
</organism>
<evidence type="ECO:0000256" key="4">
    <source>
        <dbReference type="ARBA" id="ARBA00022840"/>
    </source>
</evidence>
<dbReference type="GO" id="GO:0004386">
    <property type="term" value="F:helicase activity"/>
    <property type="evidence" value="ECO:0007669"/>
    <property type="project" value="UniProtKB-KW"/>
</dbReference>
<dbReference type="GO" id="GO:0005524">
    <property type="term" value="F:ATP binding"/>
    <property type="evidence" value="ECO:0007669"/>
    <property type="project" value="UniProtKB-KW"/>
</dbReference>
<keyword evidence="4" id="KW-0067">ATP-binding</keyword>
<dbReference type="InterPro" id="IPR006483">
    <property type="entry name" value="CRISPR-assoc_Cas3_HD"/>
</dbReference>
<keyword evidence="3" id="KW-0347">Helicase</keyword>
<keyword evidence="9" id="KW-1185">Reference proteome</keyword>
<dbReference type="InterPro" id="IPR001650">
    <property type="entry name" value="Helicase_C-like"/>
</dbReference>
<dbReference type="InterPro" id="IPR014001">
    <property type="entry name" value="Helicase_ATP-bd"/>
</dbReference>
<keyword evidence="2" id="KW-0378">Hydrolase</keyword>
<feature type="domain" description="Helicase ATP-binding" evidence="6">
    <location>
        <begin position="222"/>
        <end position="408"/>
    </location>
</feature>
<evidence type="ECO:0000256" key="3">
    <source>
        <dbReference type="ARBA" id="ARBA00022806"/>
    </source>
</evidence>
<evidence type="ECO:0000313" key="9">
    <source>
        <dbReference type="Proteomes" id="UP000199529"/>
    </source>
</evidence>
<dbReference type="PROSITE" id="PS51643">
    <property type="entry name" value="HD_CAS3"/>
    <property type="match status" value="1"/>
</dbReference>
<dbReference type="SUPFAM" id="SSF52540">
    <property type="entry name" value="P-loop containing nucleoside triphosphate hydrolases"/>
    <property type="match status" value="1"/>
</dbReference>
<dbReference type="CDD" id="cd17930">
    <property type="entry name" value="DEXHc_cas3"/>
    <property type="match status" value="1"/>
</dbReference>
<dbReference type="InterPro" id="IPR027417">
    <property type="entry name" value="P-loop_NTPase"/>
</dbReference>
<dbReference type="NCBIfam" id="TIGR01596">
    <property type="entry name" value="cas3_HD"/>
    <property type="match status" value="1"/>
</dbReference>
<dbReference type="GO" id="GO:0051607">
    <property type="term" value="P:defense response to virus"/>
    <property type="evidence" value="ECO:0007669"/>
    <property type="project" value="UniProtKB-KW"/>
</dbReference>
<dbReference type="Gene3D" id="3.40.50.300">
    <property type="entry name" value="P-loop containing nucleotide triphosphate hydrolases"/>
    <property type="match status" value="2"/>
</dbReference>
<dbReference type="GO" id="GO:0003676">
    <property type="term" value="F:nucleic acid binding"/>
    <property type="evidence" value="ECO:0007669"/>
    <property type="project" value="InterPro"/>
</dbReference>
<dbReference type="EMBL" id="FNOK01000086">
    <property type="protein sequence ID" value="SDZ50846.1"/>
    <property type="molecule type" value="Genomic_DNA"/>
</dbReference>
<name>A0A1H3TKU8_9PSEU</name>
<dbReference type="NCBIfam" id="TIGR01587">
    <property type="entry name" value="cas3_core"/>
    <property type="match status" value="1"/>
</dbReference>
<dbReference type="Pfam" id="PF00270">
    <property type="entry name" value="DEAD"/>
    <property type="match status" value="1"/>
</dbReference>
<dbReference type="STRING" id="418495.SAMN05216215_108624"/>
<keyword evidence="1" id="KW-0547">Nucleotide-binding</keyword>
<dbReference type="Pfam" id="PF22590">
    <property type="entry name" value="Cas3-like_C_2"/>
    <property type="match status" value="1"/>
</dbReference>
<protein>
    <submittedName>
        <fullName evidence="8">CRISPR-associated helicase, Cas3 family</fullName>
    </submittedName>
</protein>
<evidence type="ECO:0000256" key="1">
    <source>
        <dbReference type="ARBA" id="ARBA00022741"/>
    </source>
</evidence>
<evidence type="ECO:0000259" key="7">
    <source>
        <dbReference type="PROSITE" id="PS51643"/>
    </source>
</evidence>
<dbReference type="SMART" id="SM00487">
    <property type="entry name" value="DEXDc"/>
    <property type="match status" value="1"/>
</dbReference>
<keyword evidence="5" id="KW-0051">Antiviral defense</keyword>
<reference evidence="9" key="1">
    <citation type="submission" date="2016-10" db="EMBL/GenBank/DDBJ databases">
        <authorList>
            <person name="Varghese N."/>
            <person name="Submissions S."/>
        </authorList>
    </citation>
    <scope>NUCLEOTIDE SEQUENCE [LARGE SCALE GENOMIC DNA]</scope>
    <source>
        <strain evidence="9">CGMCC 4.3530</strain>
    </source>
</reference>
<accession>A0A1H3TKU8</accession>
<dbReference type="AlphaFoldDB" id="A0A1H3TKU8"/>
<evidence type="ECO:0000256" key="5">
    <source>
        <dbReference type="ARBA" id="ARBA00023118"/>
    </source>
</evidence>
<evidence type="ECO:0000259" key="6">
    <source>
        <dbReference type="PROSITE" id="PS51192"/>
    </source>
</evidence>
<dbReference type="PROSITE" id="PS51192">
    <property type="entry name" value="HELICASE_ATP_BIND_1"/>
    <property type="match status" value="1"/>
</dbReference>
<proteinExistence type="predicted"/>
<dbReference type="PANTHER" id="PTHR24031">
    <property type="entry name" value="RNA HELICASE"/>
    <property type="match status" value="1"/>
</dbReference>
<dbReference type="InterPro" id="IPR011545">
    <property type="entry name" value="DEAD/DEAH_box_helicase_dom"/>
</dbReference>
<evidence type="ECO:0000313" key="8">
    <source>
        <dbReference type="EMBL" id="SDZ50846.1"/>
    </source>
</evidence>
<feature type="domain" description="HD Cas3-type" evidence="7">
    <location>
        <begin position="7"/>
        <end position="167"/>
    </location>
</feature>
<evidence type="ECO:0000256" key="2">
    <source>
        <dbReference type="ARBA" id="ARBA00022801"/>
    </source>
</evidence>
<dbReference type="Proteomes" id="UP000199529">
    <property type="component" value="Unassembled WGS sequence"/>
</dbReference>
<dbReference type="InterPro" id="IPR006674">
    <property type="entry name" value="HD_domain"/>
</dbReference>
<dbReference type="InterPro" id="IPR054712">
    <property type="entry name" value="Cas3-like_dom"/>
</dbReference>
<gene>
    <name evidence="8" type="ORF">SAMN05216215_108624</name>
</gene>
<dbReference type="SMART" id="SM00490">
    <property type="entry name" value="HELICc"/>
    <property type="match status" value="1"/>
</dbReference>
<sequence>MAHSRNEAGDWHALGEHARSTGALAAGFAEPWGASQLAWALGLFHDAGKVYPQWQRRLREVEGTGRSVGRHEDLGTRLLKDAAGAAAMAVLGHHRGLDSVKALKKVLRAPARPDEAAAAKRFFAEVPEARAVLEGGSLIPPTWTDDPLLFEMGLRMTFSALVDADRLDTAAHKAGTKPLGESPVDMAALVDRFEAGRKDLLKDRDPAPMDAVRQEVYEAAVAGAQRRPDLYRLAAPTGSGKTLAQGGFALHHAARWGKRRIVVAMPLVTVTEQNAQVYRGLLDDEEPVVLEHHSQVQVDESEDADRAEWARLAAENWDAPFVLTTTVQLFETLLGRSPSQVRKLHRLANSVLVLDEVQALPPRLLLPILDGLRLLVQHFGTTVLLTSATQPAFETLSVWRNLGLEPKNLVADVSGLFERARRVVYEWRLDPQPTLAEVASEVGELDQCLVIVNSTKDARRLYRALRDKRQDVWHLSSRMYPRHRARVLDEVTSRLKDGLPVLLVATQLMEAGVDISFPVVWRAMAPADSLQQSAGRAGRHGGPGSGRVVVFDPADGHAPPEYTTRIAITRSYFGPGLADPDDTTALSAYYEELYRTLGLDRTNIRNARALNAGQTIQQNRQRLDFRAVVEGPAKDVGHRDGNPDHTKAFRMIEQNTVPVVIVDATDSAADEVRAKLKQLEDRDASPADVMRWLQGWIVTLPIWTVKTESARERLQRLGGDLHLWLGPYDPAVGVDDDPVVNDTTG</sequence>
<dbReference type="GO" id="GO:0016787">
    <property type="term" value="F:hydrolase activity"/>
    <property type="evidence" value="ECO:0007669"/>
    <property type="project" value="UniProtKB-KW"/>
</dbReference>
<dbReference type="InterPro" id="IPR006474">
    <property type="entry name" value="Helicase_Cas3_CRISPR-ass_core"/>
</dbReference>
<dbReference type="CDD" id="cd09641">
    <property type="entry name" value="Cas3''_I"/>
    <property type="match status" value="1"/>
</dbReference>
<dbReference type="Pfam" id="PF01966">
    <property type="entry name" value="HD"/>
    <property type="match status" value="1"/>
</dbReference>